<dbReference type="InterPro" id="IPR023157">
    <property type="entry name" value="AGR-C-984p-like_sf"/>
</dbReference>
<keyword evidence="3" id="KW-1185">Reference proteome</keyword>
<comment type="caution">
    <text evidence="1">The sequence shown here is derived from an EMBL/GenBank/DDBJ whole genome shotgun (WGS) entry which is preliminary data.</text>
</comment>
<dbReference type="Proteomes" id="UP000199541">
    <property type="component" value="Unassembled WGS sequence"/>
</dbReference>
<protein>
    <submittedName>
        <fullName evidence="1">Flagellar protein</fullName>
    </submittedName>
</protein>
<organism evidence="1 4">
    <name type="scientific">Allgaiera indica</name>
    <dbReference type="NCBI Taxonomy" id="765699"/>
    <lineage>
        <taxon>Bacteria</taxon>
        <taxon>Pseudomonadati</taxon>
        <taxon>Pseudomonadota</taxon>
        <taxon>Alphaproteobacteria</taxon>
        <taxon>Rhodobacterales</taxon>
        <taxon>Paracoccaceae</taxon>
        <taxon>Allgaiera</taxon>
    </lineage>
</organism>
<proteinExistence type="predicted"/>
<sequence>MSFQPVLPFGGYAGWRFLDRTLESQQAAFAKAPAMQRDADYFRANIAKATTAEALVADHRLMKVALGAFGLDDDLPNKAFIRKVLGEGTLQAEALSNRLSDKRYAAMAKAFGYDLQPPRVGQSDFADKILVAYDSRRFETAVGDQDGNMRLVLALQRDLGDVAAKTTSEATKWFTIMGTPPLRSVFEGALGLPSSFATLDIDKQLETLQERTGALFGSPDVSQFSDPAQMEKLARLFLVRAELAGGGASAVSGQSVALQLLQGTQAGGGVLSLLG</sequence>
<evidence type="ECO:0000313" key="4">
    <source>
        <dbReference type="Proteomes" id="UP000634647"/>
    </source>
</evidence>
<evidence type="ECO:0000313" key="3">
    <source>
        <dbReference type="Proteomes" id="UP000199541"/>
    </source>
</evidence>
<name>A0AAN5A097_9RHOB</name>
<keyword evidence="1" id="KW-0966">Cell projection</keyword>
<dbReference type="AlphaFoldDB" id="A0AAN5A097"/>
<dbReference type="SUPFAM" id="SSF158837">
    <property type="entry name" value="AGR C 984p-like"/>
    <property type="match status" value="1"/>
</dbReference>
<dbReference type="InterPro" id="IPR010626">
    <property type="entry name" value="DUF1217"/>
</dbReference>
<dbReference type="Gene3D" id="1.10.3700.10">
    <property type="entry name" value="AGR C 984p-like"/>
    <property type="match status" value="1"/>
</dbReference>
<dbReference type="RefSeq" id="WP_035844775.1">
    <property type="nucleotide sequence ID" value="NZ_BNAB01000007.1"/>
</dbReference>
<dbReference type="Pfam" id="PF06748">
    <property type="entry name" value="DUF1217"/>
    <property type="match status" value="1"/>
</dbReference>
<evidence type="ECO:0000313" key="2">
    <source>
        <dbReference type="EMBL" id="SDW93671.1"/>
    </source>
</evidence>
<keyword evidence="1" id="KW-0282">Flagellum</keyword>
<reference evidence="2 3" key="2">
    <citation type="submission" date="2016-10" db="EMBL/GenBank/DDBJ databases">
        <authorList>
            <person name="Varghese N."/>
            <person name="Submissions S."/>
        </authorList>
    </citation>
    <scope>NUCLEOTIDE SEQUENCE [LARGE SCALE GENOMIC DNA]</scope>
    <source>
        <strain evidence="2 3">DSM 24802</strain>
    </source>
</reference>
<gene>
    <name evidence="1" type="primary">flgF</name>
    <name evidence="1" type="ORF">GCM10008024_18750</name>
    <name evidence="2" type="ORF">SAMN05444006_10871</name>
</gene>
<keyword evidence="1" id="KW-0969">Cilium</keyword>
<dbReference type="EMBL" id="FNOB01000008">
    <property type="protein sequence ID" value="SDW93671.1"/>
    <property type="molecule type" value="Genomic_DNA"/>
</dbReference>
<reference evidence="1" key="3">
    <citation type="submission" date="2023-06" db="EMBL/GenBank/DDBJ databases">
        <authorList>
            <person name="Sun Q."/>
            <person name="Zhou Y."/>
        </authorList>
    </citation>
    <scope>NUCLEOTIDE SEQUENCE</scope>
    <source>
        <strain evidence="1">CGMCC 1.10859</strain>
    </source>
</reference>
<reference evidence="1" key="1">
    <citation type="journal article" date="2014" name="Int. J. Syst. Evol. Microbiol.">
        <title>Complete genome sequence of Corynebacterium casei LMG S-19264T (=DSM 44701T), isolated from a smear-ripened cheese.</title>
        <authorList>
            <consortium name="US DOE Joint Genome Institute (JGI-PGF)"/>
            <person name="Walter F."/>
            <person name="Albersmeier A."/>
            <person name="Kalinowski J."/>
            <person name="Ruckert C."/>
        </authorList>
    </citation>
    <scope>NUCLEOTIDE SEQUENCE</scope>
    <source>
        <strain evidence="1">CGMCC 1.10859</strain>
    </source>
</reference>
<dbReference type="EMBL" id="BNAB01000007">
    <property type="protein sequence ID" value="GHE01748.1"/>
    <property type="molecule type" value="Genomic_DNA"/>
</dbReference>
<evidence type="ECO:0000313" key="1">
    <source>
        <dbReference type="EMBL" id="GHE01748.1"/>
    </source>
</evidence>
<dbReference type="Proteomes" id="UP000634647">
    <property type="component" value="Unassembled WGS sequence"/>
</dbReference>
<accession>A0AAN5A097</accession>